<proteinExistence type="predicted"/>
<dbReference type="Ensembl" id="ENSSGRT00000069360.1">
    <property type="protein sequence ID" value="ENSSGRP00000065051.1"/>
    <property type="gene ID" value="ENSSGRG00000033515.1"/>
</dbReference>
<keyword evidence="3" id="KW-0175">Coiled coil</keyword>
<dbReference type="InterPro" id="IPR027806">
    <property type="entry name" value="HARBI1_dom"/>
</dbReference>
<dbReference type="InterPro" id="IPR027805">
    <property type="entry name" value="Transposase_HTH_dom"/>
</dbReference>
<sequence>MNTSYKEQVRSLESKVQTLTCERKQLKSDVDLKDDQIIHFYTGLRSSKVFFALLTYLTAMYLQPVMCERKAIAYPNHVFLLLSLGKPSDDPLSPDYIPSKLPYRPDPSRKMDRYQRSLRRASEVYEMNTAEEVEDMDTDVTEVKSYSDMCVGTDVTMRDIEDMEKMNTSYKEQVRSLESKVQTLTCERKQLKSDVDLKDDQIIHFYTGLRSSKVFFALLTYLTTAWSPRTLSPPTALQFYLVLMKLRLGLTHKDLAFRFHCSCATISTIFHDWLNIMAQRFTSLIHWPSREVIKKNLPTLFRSPPFNAVRCIIDCSEIFIDRPTSLSARAMTYSNYKSHNTIKFLVGISPTGSITFLSKSWGGRASDKTITKSSGLIDLLEGDIVMADRGFSFPEYFAAKGVQLLIPASTRGKTQLSGQEVSVSRHMSRMRIHVERAIGRIKNYCILRQTLPINLVKRRPKDTVATVDKMLLVCSALSNLDNLHISDETPCDRQSTV</sequence>
<name>A0A672PPJ7_SINGR</name>
<comment type="cofactor">
    <cofactor evidence="1">
        <name>a divalent metal cation</name>
        <dbReference type="ChEBI" id="CHEBI:60240"/>
    </cofactor>
</comment>
<reference evidence="6" key="2">
    <citation type="submission" date="2025-09" db="UniProtKB">
        <authorList>
            <consortium name="Ensembl"/>
        </authorList>
    </citation>
    <scope>IDENTIFICATION</scope>
</reference>
<dbReference type="Pfam" id="PF13359">
    <property type="entry name" value="DDE_Tnp_4"/>
    <property type="match status" value="1"/>
</dbReference>
<dbReference type="AlphaFoldDB" id="A0A672PPJ7"/>
<evidence type="ECO:0000313" key="6">
    <source>
        <dbReference type="Ensembl" id="ENSSGRP00000065051.1"/>
    </source>
</evidence>
<protein>
    <recommendedName>
        <fullName evidence="8">DDE Tnp4 domain-containing protein</fullName>
    </recommendedName>
</protein>
<dbReference type="GO" id="GO:0046872">
    <property type="term" value="F:metal ion binding"/>
    <property type="evidence" value="ECO:0007669"/>
    <property type="project" value="UniProtKB-KW"/>
</dbReference>
<keyword evidence="7" id="KW-1185">Reference proteome</keyword>
<feature type="domain" description="Transposase Helix-turn-helix" evidence="5">
    <location>
        <begin position="238"/>
        <end position="282"/>
    </location>
</feature>
<evidence type="ECO:0000256" key="1">
    <source>
        <dbReference type="ARBA" id="ARBA00001968"/>
    </source>
</evidence>
<dbReference type="PANTHER" id="PTHR23080">
    <property type="entry name" value="THAP DOMAIN PROTEIN"/>
    <property type="match status" value="1"/>
</dbReference>
<evidence type="ECO:0000256" key="2">
    <source>
        <dbReference type="ARBA" id="ARBA00022723"/>
    </source>
</evidence>
<keyword evidence="2" id="KW-0479">Metal-binding</keyword>
<feature type="domain" description="DDE Tnp4" evidence="4">
    <location>
        <begin position="313"/>
        <end position="479"/>
    </location>
</feature>
<feature type="coiled-coil region" evidence="3">
    <location>
        <begin position="160"/>
        <end position="194"/>
    </location>
</feature>
<dbReference type="Proteomes" id="UP000472262">
    <property type="component" value="Unassembled WGS sequence"/>
</dbReference>
<evidence type="ECO:0000259" key="5">
    <source>
        <dbReference type="Pfam" id="PF13613"/>
    </source>
</evidence>
<evidence type="ECO:0000256" key="3">
    <source>
        <dbReference type="SAM" id="Coils"/>
    </source>
</evidence>
<feature type="coiled-coil region" evidence="3">
    <location>
        <begin position="2"/>
        <end position="29"/>
    </location>
</feature>
<evidence type="ECO:0008006" key="8">
    <source>
        <dbReference type="Google" id="ProtNLM"/>
    </source>
</evidence>
<reference evidence="6" key="1">
    <citation type="submission" date="2025-08" db="UniProtKB">
        <authorList>
            <consortium name="Ensembl"/>
        </authorList>
    </citation>
    <scope>IDENTIFICATION</scope>
</reference>
<evidence type="ECO:0000313" key="7">
    <source>
        <dbReference type="Proteomes" id="UP000472262"/>
    </source>
</evidence>
<organism evidence="6 7">
    <name type="scientific">Sinocyclocheilus grahami</name>
    <name type="common">Dianchi golden-line fish</name>
    <name type="synonym">Barbus grahami</name>
    <dbReference type="NCBI Taxonomy" id="75366"/>
    <lineage>
        <taxon>Eukaryota</taxon>
        <taxon>Metazoa</taxon>
        <taxon>Chordata</taxon>
        <taxon>Craniata</taxon>
        <taxon>Vertebrata</taxon>
        <taxon>Euteleostomi</taxon>
        <taxon>Actinopterygii</taxon>
        <taxon>Neopterygii</taxon>
        <taxon>Teleostei</taxon>
        <taxon>Ostariophysi</taxon>
        <taxon>Cypriniformes</taxon>
        <taxon>Cyprinidae</taxon>
        <taxon>Cyprininae</taxon>
        <taxon>Sinocyclocheilus</taxon>
    </lineage>
</organism>
<evidence type="ECO:0000259" key="4">
    <source>
        <dbReference type="Pfam" id="PF13359"/>
    </source>
</evidence>
<dbReference type="Pfam" id="PF13613">
    <property type="entry name" value="HTH_Tnp_4"/>
    <property type="match status" value="1"/>
</dbReference>
<dbReference type="InParanoid" id="A0A672PPJ7"/>
<accession>A0A672PPJ7</accession>
<dbReference type="OMA" id="KPLIMWP"/>